<evidence type="ECO:0000256" key="2">
    <source>
        <dbReference type="HAMAP-Rule" id="MF_00973"/>
    </source>
</evidence>
<dbReference type="eggNOG" id="COG0391">
    <property type="taxonomic scope" value="Bacteria"/>
</dbReference>
<dbReference type="InterPro" id="IPR010119">
    <property type="entry name" value="Gluconeogen_factor"/>
</dbReference>
<dbReference type="GO" id="GO:0008360">
    <property type="term" value="P:regulation of cell shape"/>
    <property type="evidence" value="ECO:0007669"/>
    <property type="project" value="UniProtKB-UniRule"/>
</dbReference>
<accession>K8DXV5</accession>
<evidence type="ECO:0000313" key="4">
    <source>
        <dbReference type="EMBL" id="CCO07572.1"/>
    </source>
</evidence>
<dbReference type="Pfam" id="PF01933">
    <property type="entry name" value="CofD"/>
    <property type="match status" value="1"/>
</dbReference>
<dbReference type="SUPFAM" id="SSF142338">
    <property type="entry name" value="CofD-like"/>
    <property type="match status" value="1"/>
</dbReference>
<dbReference type="PANTHER" id="PTHR30135">
    <property type="entry name" value="UNCHARACTERIZED PROTEIN YVCK-RELATED"/>
    <property type="match status" value="1"/>
</dbReference>
<evidence type="ECO:0000313" key="5">
    <source>
        <dbReference type="Proteomes" id="UP000009315"/>
    </source>
</evidence>
<organism evidence="4 5">
    <name type="scientific">Desulforamulus hydrothermalis Lam5 = DSM 18033</name>
    <dbReference type="NCBI Taxonomy" id="1121428"/>
    <lineage>
        <taxon>Bacteria</taxon>
        <taxon>Bacillati</taxon>
        <taxon>Bacillota</taxon>
        <taxon>Clostridia</taxon>
        <taxon>Eubacteriales</taxon>
        <taxon>Peptococcaceae</taxon>
        <taxon>Desulforamulus</taxon>
    </lineage>
</organism>
<reference evidence="4 5" key="1">
    <citation type="journal article" date="2013" name="Genome Announc.">
        <title>Genome Sequence of the Sulfate-Reducing Bacterium Desulfotomaculum hydrothermale Lam5(T).</title>
        <authorList>
            <person name="Amin O."/>
            <person name="Fardeau M.L."/>
            <person name="Valette O."/>
            <person name="Hirschler-Rea A."/>
            <person name="Barbe V."/>
            <person name="Medigue C."/>
            <person name="Vacherie B."/>
            <person name="Ollivier B."/>
            <person name="Bertin P.N."/>
            <person name="Dolla A."/>
        </authorList>
    </citation>
    <scope>NUCLEOTIDE SEQUENCE [LARGE SCALE GENOMIC DNA]</scope>
    <source>
        <strain evidence="5">Lam5 / DSM 18033</strain>
    </source>
</reference>
<keyword evidence="1 2" id="KW-0963">Cytoplasm</keyword>
<keyword evidence="3" id="KW-1133">Transmembrane helix</keyword>
<keyword evidence="3" id="KW-0812">Transmembrane</keyword>
<protein>
    <recommendedName>
        <fullName evidence="2">Putative gluconeogenesis factor</fullName>
    </recommendedName>
</protein>
<keyword evidence="3" id="KW-0472">Membrane</keyword>
<dbReference type="PANTHER" id="PTHR30135:SF3">
    <property type="entry name" value="GLUCONEOGENESIS FACTOR-RELATED"/>
    <property type="match status" value="1"/>
</dbReference>
<sequence length="443" mass="47782">MVNLASLWKWLAPGMNIKRWLLLALAGMLLLGLGLALLDRGLVGLMGTAMDWLTDRLTGLPHWLTGLLLSLLGLGMLGGGLLTAFKSVMTVIRPDPSERLVETIYHHRSLKRGPKVVAIGGGTGLSCLLKGIKEYTSNITAIVTVTDDGGSSGRLREDMGILPPGDIRNCLVALADKESLMEEVLQYRFDSGQLAGHNLGNLLLAGLHNVSGGFDGAVRALSKVLAIRGQVLPVTLENVVLGAELADRALVYGECNISASRTPIKRVFLQPARCRPLPEALAAIQEADLIILGPGSLYTSVIPNLLVQGMAEAISNSPAPKLYICNIMTQPGETQGYTAADHVQAIFDHVGPLVDLVLVNCEPIPGRLLKKYRDKGAAPVKVDSAALAKLGVQIRYKYLVQHSNLVRHQPEKLARAVMEIYYGSKTALLERAPVKIYRPARQR</sequence>
<keyword evidence="5" id="KW-1185">Reference proteome</keyword>
<comment type="subcellular location">
    <subcellularLocation>
        <location evidence="2">Cytoplasm</location>
    </subcellularLocation>
</comment>
<dbReference type="NCBIfam" id="TIGR01826">
    <property type="entry name" value="CofD_related"/>
    <property type="match status" value="1"/>
</dbReference>
<comment type="function">
    <text evidence="2">Required for morphogenesis under gluconeogenic growth conditions.</text>
</comment>
<dbReference type="STRING" id="1121428.DESHY_110518"/>
<proteinExistence type="inferred from homology"/>
<dbReference type="Proteomes" id="UP000009315">
    <property type="component" value="Unassembled WGS sequence"/>
</dbReference>
<evidence type="ECO:0000256" key="3">
    <source>
        <dbReference type="SAM" id="Phobius"/>
    </source>
</evidence>
<dbReference type="Gene3D" id="3.40.50.10680">
    <property type="entry name" value="CofD-like domains"/>
    <property type="match status" value="1"/>
</dbReference>
<dbReference type="InterPro" id="IPR038136">
    <property type="entry name" value="CofD-like_dom_sf"/>
</dbReference>
<dbReference type="InterPro" id="IPR002882">
    <property type="entry name" value="CofD"/>
</dbReference>
<feature type="transmembrane region" description="Helical" evidence="3">
    <location>
        <begin position="60"/>
        <end position="85"/>
    </location>
</feature>
<comment type="similarity">
    <text evidence="2">Belongs to the gluconeogenesis factor family.</text>
</comment>
<dbReference type="CDD" id="cd07187">
    <property type="entry name" value="YvcK_like"/>
    <property type="match status" value="1"/>
</dbReference>
<dbReference type="HAMAP" id="MF_00973">
    <property type="entry name" value="Gluconeogen_factor"/>
    <property type="match status" value="1"/>
</dbReference>
<evidence type="ECO:0000256" key="1">
    <source>
        <dbReference type="ARBA" id="ARBA00022490"/>
    </source>
</evidence>
<dbReference type="GO" id="GO:0005737">
    <property type="term" value="C:cytoplasm"/>
    <property type="evidence" value="ECO:0007669"/>
    <property type="project" value="UniProtKB-SubCell"/>
</dbReference>
<comment type="caution">
    <text evidence="4">The sequence shown here is derived from an EMBL/GenBank/DDBJ whole genome shotgun (WGS) entry which is preliminary data.</text>
</comment>
<dbReference type="GO" id="GO:0043743">
    <property type="term" value="F:LPPG:FO 2-phospho-L-lactate transferase activity"/>
    <property type="evidence" value="ECO:0007669"/>
    <property type="project" value="InterPro"/>
</dbReference>
<gene>
    <name evidence="4" type="ORF">DESHY_110518</name>
</gene>
<dbReference type="EMBL" id="CAOS01000003">
    <property type="protein sequence ID" value="CCO07572.1"/>
    <property type="molecule type" value="Genomic_DNA"/>
</dbReference>
<dbReference type="AlphaFoldDB" id="K8DXV5"/>
<name>K8DXV5_9FIRM</name>